<evidence type="ECO:0000256" key="1">
    <source>
        <dbReference type="ARBA" id="ARBA00006739"/>
    </source>
</evidence>
<feature type="domain" description="Glycosyltransferase 2-like" evidence="4">
    <location>
        <begin position="11"/>
        <end position="120"/>
    </location>
</feature>
<dbReference type="Gene3D" id="3.90.550.10">
    <property type="entry name" value="Spore Coat Polysaccharide Biosynthesis Protein SpsA, Chain A"/>
    <property type="match status" value="1"/>
</dbReference>
<name>A0A1W1ZZ41_9RHOB</name>
<evidence type="ECO:0000256" key="3">
    <source>
        <dbReference type="ARBA" id="ARBA00022679"/>
    </source>
</evidence>
<dbReference type="PANTHER" id="PTHR43685:SF5">
    <property type="entry name" value="GLYCOSYLTRANSFERASE EPSE-RELATED"/>
    <property type="match status" value="1"/>
</dbReference>
<dbReference type="InterPro" id="IPR001173">
    <property type="entry name" value="Glyco_trans_2-like"/>
</dbReference>
<dbReference type="Pfam" id="PF00535">
    <property type="entry name" value="Glycos_transf_2"/>
    <property type="match status" value="1"/>
</dbReference>
<dbReference type="AlphaFoldDB" id="A0A1W1ZZ41"/>
<organism evidence="5 6">
    <name type="scientific">Primorskyibacter flagellatus</name>
    <dbReference type="NCBI Taxonomy" id="1387277"/>
    <lineage>
        <taxon>Bacteria</taxon>
        <taxon>Pseudomonadati</taxon>
        <taxon>Pseudomonadota</taxon>
        <taxon>Alphaproteobacteria</taxon>
        <taxon>Rhodobacterales</taxon>
        <taxon>Roseobacteraceae</taxon>
        <taxon>Primorskyibacter</taxon>
    </lineage>
</organism>
<comment type="similarity">
    <text evidence="1">Belongs to the glycosyltransferase 2 family.</text>
</comment>
<evidence type="ECO:0000259" key="4">
    <source>
        <dbReference type="Pfam" id="PF00535"/>
    </source>
</evidence>
<evidence type="ECO:0000256" key="2">
    <source>
        <dbReference type="ARBA" id="ARBA00022676"/>
    </source>
</evidence>
<gene>
    <name evidence="5" type="ORF">SAMN06295998_102266</name>
</gene>
<dbReference type="GO" id="GO:0016757">
    <property type="term" value="F:glycosyltransferase activity"/>
    <property type="evidence" value="ECO:0007669"/>
    <property type="project" value="UniProtKB-KW"/>
</dbReference>
<keyword evidence="3 5" id="KW-0808">Transferase</keyword>
<reference evidence="5 6" key="1">
    <citation type="submission" date="2017-04" db="EMBL/GenBank/DDBJ databases">
        <authorList>
            <person name="Afonso C.L."/>
            <person name="Miller P.J."/>
            <person name="Scott M.A."/>
            <person name="Spackman E."/>
            <person name="Goraichik I."/>
            <person name="Dimitrov K.M."/>
            <person name="Suarez D.L."/>
            <person name="Swayne D.E."/>
        </authorList>
    </citation>
    <scope>NUCLEOTIDE SEQUENCE [LARGE SCALE GENOMIC DNA]</scope>
    <source>
        <strain evidence="5 6">CGMCC 1.12644</strain>
    </source>
</reference>
<keyword evidence="2" id="KW-0328">Glycosyltransferase</keyword>
<protein>
    <submittedName>
        <fullName evidence="5">Glycosyl transferase family 2</fullName>
    </submittedName>
</protein>
<dbReference type="STRING" id="1387277.SAMN06295998_102266"/>
<dbReference type="Proteomes" id="UP000192330">
    <property type="component" value="Unassembled WGS sequence"/>
</dbReference>
<dbReference type="EMBL" id="FWYD01000002">
    <property type="protein sequence ID" value="SMC53653.1"/>
    <property type="molecule type" value="Genomic_DNA"/>
</dbReference>
<dbReference type="PANTHER" id="PTHR43685">
    <property type="entry name" value="GLYCOSYLTRANSFERASE"/>
    <property type="match status" value="1"/>
</dbReference>
<proteinExistence type="inferred from homology"/>
<accession>A0A1W1ZZ41</accession>
<dbReference type="InterPro" id="IPR029044">
    <property type="entry name" value="Nucleotide-diphossugar_trans"/>
</dbReference>
<dbReference type="SUPFAM" id="SSF53448">
    <property type="entry name" value="Nucleotide-diphospho-sugar transferases"/>
    <property type="match status" value="1"/>
</dbReference>
<sequence length="310" mass="33766">MNDDAQTLSVTVLMATHEGAATLCEQIDSILGQTLSPRSLIVSDDGSQDGTREILQRYAERRDLTVMDGPCAGASANFLHLLAMPSQTDLVALSDQDDVWLPQKLERAAAALRAIPAAIPGLYCARPLICSADLNTCRIAPLPSRAPGFRHAMVQNIAGGNCMVMNRAATDLIQAALAEVGEIPYHDWWIYQLITGAGGTVLTDDVPSLKYRQHRHNEVGSGHRTLRGFLTRPFRVLSGRYAKVSAAHANALLRSSHRLTPENHTLLESFVAAQAERPLTRLQRLRALGVYRQGRSGTLALWCAALMGRI</sequence>
<evidence type="ECO:0000313" key="6">
    <source>
        <dbReference type="Proteomes" id="UP000192330"/>
    </source>
</evidence>
<dbReference type="OrthoDB" id="9802649at2"/>
<dbReference type="InterPro" id="IPR050834">
    <property type="entry name" value="Glycosyltransf_2"/>
</dbReference>
<keyword evidence="6" id="KW-1185">Reference proteome</keyword>
<evidence type="ECO:0000313" key="5">
    <source>
        <dbReference type="EMBL" id="SMC53653.1"/>
    </source>
</evidence>